<dbReference type="SUPFAM" id="SSF160246">
    <property type="entry name" value="EspE N-terminal domain-like"/>
    <property type="match status" value="1"/>
</dbReference>
<evidence type="ECO:0008006" key="3">
    <source>
        <dbReference type="Google" id="ProtNLM"/>
    </source>
</evidence>
<reference evidence="2" key="1">
    <citation type="journal article" date="2011" name="Proc. Natl. Acad. Sci. U.S.A.">
        <title>Genomic insights into the physiology and ecology of the marine filamentous cyanobacterium Lyngbya majuscula.</title>
        <authorList>
            <person name="Jones A.C."/>
            <person name="Monroe E.A."/>
            <person name="Podell S."/>
            <person name="Hess W.R."/>
            <person name="Klages S."/>
            <person name="Esquenazi E."/>
            <person name="Niessen S."/>
            <person name="Hoover H."/>
            <person name="Rothmann M."/>
            <person name="Lasken R.S."/>
            <person name="Yates J.R.III."/>
            <person name="Reinhardt R."/>
            <person name="Kube M."/>
            <person name="Burkart M.D."/>
            <person name="Allen E.E."/>
            <person name="Dorrestein P.C."/>
            <person name="Gerwick W.H."/>
            <person name="Gerwick L."/>
        </authorList>
    </citation>
    <scope>NUCLEOTIDE SEQUENCE [LARGE SCALE GENOMIC DNA]</scope>
    <source>
        <strain evidence="2">3L</strain>
    </source>
</reference>
<dbReference type="InterPro" id="IPR037257">
    <property type="entry name" value="T2SS_E_N_sf"/>
</dbReference>
<proteinExistence type="predicted"/>
<evidence type="ECO:0000313" key="1">
    <source>
        <dbReference type="EMBL" id="EGJ28757.1"/>
    </source>
</evidence>
<sequence length="77" mass="9046">MFDYYLKQKHPVMQLGKILIRKRIISTNQLNKALEIQSLTGIKLGEILVTKGLIESQDLEQALLEQYWRINGFWVID</sequence>
<gene>
    <name evidence="1" type="ORF">LYNGBM3L_70750</name>
</gene>
<dbReference type="RefSeq" id="WP_008191055.1">
    <property type="nucleotide sequence ID" value="NZ_GL890972.1"/>
</dbReference>
<dbReference type="HOGENOM" id="CLU_2842439_0_0_3"/>
<keyword evidence="2" id="KW-1185">Reference proteome</keyword>
<accession>F4Y336</accession>
<organism evidence="1 2">
    <name type="scientific">Moorena producens 3L</name>
    <dbReference type="NCBI Taxonomy" id="489825"/>
    <lineage>
        <taxon>Bacteria</taxon>
        <taxon>Bacillati</taxon>
        <taxon>Cyanobacteriota</taxon>
        <taxon>Cyanophyceae</taxon>
        <taxon>Coleofasciculales</taxon>
        <taxon>Coleofasciculaceae</taxon>
        <taxon>Moorena</taxon>
    </lineage>
</organism>
<dbReference type="AlphaFoldDB" id="F4Y336"/>
<dbReference type="Proteomes" id="UP000003959">
    <property type="component" value="Unassembled WGS sequence"/>
</dbReference>
<dbReference type="EMBL" id="GL890972">
    <property type="protein sequence ID" value="EGJ28757.1"/>
    <property type="molecule type" value="Genomic_DNA"/>
</dbReference>
<dbReference type="eggNOG" id="COG1087">
    <property type="taxonomic scope" value="Bacteria"/>
</dbReference>
<evidence type="ECO:0000313" key="2">
    <source>
        <dbReference type="Proteomes" id="UP000003959"/>
    </source>
</evidence>
<name>F4Y336_9CYAN</name>
<protein>
    <recommendedName>
        <fullName evidence="3">Type II secretion system protein GspE N-terminal domain-containing protein</fullName>
    </recommendedName>
</protein>